<dbReference type="InterPro" id="IPR005146">
    <property type="entry name" value="B3/B4_tRNA-bd"/>
</dbReference>
<dbReference type="PANTHER" id="PTHR10947">
    <property type="entry name" value="PHENYLALANYL-TRNA SYNTHETASE BETA CHAIN AND LEUCINE-RICH REPEAT-CONTAINING PROTEIN 47"/>
    <property type="match status" value="1"/>
</dbReference>
<dbReference type="GO" id="GO:0004826">
    <property type="term" value="F:phenylalanine-tRNA ligase activity"/>
    <property type="evidence" value="ECO:0007669"/>
    <property type="project" value="InterPro"/>
</dbReference>
<dbReference type="GO" id="GO:0009328">
    <property type="term" value="C:phenylalanine-tRNA ligase complex"/>
    <property type="evidence" value="ECO:0007669"/>
    <property type="project" value="TreeGrafter"/>
</dbReference>
<sequence length="341" mass="38082">MKLPAEWLKEYCDINITNEQIVTQLTMAGIECELLDEPGEIIDISLTPNRADCFSVLGVSRELAALNNTNFKSDQNTQTTIDHSDEIEIKIESPKDCPVLMVRIINDIDVNATTPAVITKRLNSSGIQSVNIIVDITNYVMLETGQPLHAYDLRAIDSELIVRRGHNKENITLLDGSIKTVDQNYLLISDVAKALGIAGIMGGENSGIQTDTKNIVLESAYFNNETIMGKPRILNLHTESGLRFERGVDPSIQNYAIERASKLINEYSGGKNGPITNSTSNSETPKRLPILLRKKRIHQILGITIPNNRIKEILTKLNMKIKEQDYGYSGWMVTPPLFRFD</sequence>
<dbReference type="PROSITE" id="PS51483">
    <property type="entry name" value="B5"/>
    <property type="match status" value="1"/>
</dbReference>
<dbReference type="FunFam" id="3.30.56.10:FF:000001">
    <property type="entry name" value="Phenylalanine--tRNA ligase beta subunit"/>
    <property type="match status" value="1"/>
</dbReference>
<feature type="non-terminal residue" evidence="2">
    <location>
        <position position="341"/>
    </location>
</feature>
<dbReference type="EMBL" id="UINC01032769">
    <property type="protein sequence ID" value="SVB20966.1"/>
    <property type="molecule type" value="Genomic_DNA"/>
</dbReference>
<dbReference type="Gene3D" id="3.30.56.10">
    <property type="match status" value="2"/>
</dbReference>
<accession>A0A382C4H8</accession>
<dbReference type="GO" id="GO:0003723">
    <property type="term" value="F:RNA binding"/>
    <property type="evidence" value="ECO:0007669"/>
    <property type="project" value="InterPro"/>
</dbReference>
<dbReference type="InterPro" id="IPR045060">
    <property type="entry name" value="Phe-tRNA-ligase_IIc_bsu"/>
</dbReference>
<dbReference type="Pfam" id="PF03484">
    <property type="entry name" value="B5"/>
    <property type="match status" value="1"/>
</dbReference>
<name>A0A382C4H8_9ZZZZ</name>
<dbReference type="GO" id="GO:0005524">
    <property type="term" value="F:ATP binding"/>
    <property type="evidence" value="ECO:0007669"/>
    <property type="project" value="InterPro"/>
</dbReference>
<dbReference type="Gene3D" id="3.50.40.10">
    <property type="entry name" value="Phenylalanyl-trna Synthetase, Chain B, domain 3"/>
    <property type="match status" value="1"/>
</dbReference>
<dbReference type="SMART" id="SM00874">
    <property type="entry name" value="B5"/>
    <property type="match status" value="1"/>
</dbReference>
<feature type="domain" description="B5" evidence="1">
    <location>
        <begin position="285"/>
        <end position="341"/>
    </location>
</feature>
<gene>
    <name evidence="2" type="ORF">METZ01_LOCUS173820</name>
</gene>
<dbReference type="InterPro" id="IPR020825">
    <property type="entry name" value="Phe-tRNA_synthase-like_B3/B4"/>
</dbReference>
<organism evidence="2">
    <name type="scientific">marine metagenome</name>
    <dbReference type="NCBI Taxonomy" id="408172"/>
    <lineage>
        <taxon>unclassified sequences</taxon>
        <taxon>metagenomes</taxon>
        <taxon>ecological metagenomes</taxon>
    </lineage>
</organism>
<dbReference type="SUPFAM" id="SSF56037">
    <property type="entry name" value="PheT/TilS domain"/>
    <property type="match status" value="1"/>
</dbReference>
<dbReference type="SMART" id="SM00873">
    <property type="entry name" value="B3_4"/>
    <property type="match status" value="1"/>
</dbReference>
<dbReference type="GO" id="GO:0006432">
    <property type="term" value="P:phenylalanyl-tRNA aminoacylation"/>
    <property type="evidence" value="ECO:0007669"/>
    <property type="project" value="InterPro"/>
</dbReference>
<dbReference type="AlphaFoldDB" id="A0A382C4H8"/>
<dbReference type="Pfam" id="PF03483">
    <property type="entry name" value="B3_4"/>
    <property type="match status" value="1"/>
</dbReference>
<dbReference type="InterPro" id="IPR005147">
    <property type="entry name" value="tRNA_synthase_B5-dom"/>
</dbReference>
<reference evidence="2" key="1">
    <citation type="submission" date="2018-05" db="EMBL/GenBank/DDBJ databases">
        <authorList>
            <person name="Lanie J.A."/>
            <person name="Ng W.-L."/>
            <person name="Kazmierczak K.M."/>
            <person name="Andrzejewski T.M."/>
            <person name="Davidsen T.M."/>
            <person name="Wayne K.J."/>
            <person name="Tettelin H."/>
            <person name="Glass J.I."/>
            <person name="Rusch D."/>
            <person name="Podicherti R."/>
            <person name="Tsui H.-C.T."/>
            <person name="Winkler M.E."/>
        </authorList>
    </citation>
    <scope>NUCLEOTIDE SEQUENCE</scope>
</reference>
<dbReference type="PANTHER" id="PTHR10947:SF0">
    <property type="entry name" value="PHENYLALANINE--TRNA LIGASE BETA SUBUNIT"/>
    <property type="match status" value="1"/>
</dbReference>
<evidence type="ECO:0000259" key="1">
    <source>
        <dbReference type="PROSITE" id="PS51483"/>
    </source>
</evidence>
<protein>
    <recommendedName>
        <fullName evidence="1">B5 domain-containing protein</fullName>
    </recommendedName>
</protein>
<evidence type="ECO:0000313" key="2">
    <source>
        <dbReference type="EMBL" id="SVB20966.1"/>
    </source>
</evidence>
<dbReference type="SUPFAM" id="SSF46955">
    <property type="entry name" value="Putative DNA-binding domain"/>
    <property type="match status" value="2"/>
</dbReference>
<dbReference type="InterPro" id="IPR009061">
    <property type="entry name" value="DNA-bd_dom_put_sf"/>
</dbReference>
<proteinExistence type="predicted"/>
<dbReference type="GO" id="GO:0000287">
    <property type="term" value="F:magnesium ion binding"/>
    <property type="evidence" value="ECO:0007669"/>
    <property type="project" value="InterPro"/>
</dbReference>